<dbReference type="EMBL" id="PDZR01000019">
    <property type="protein sequence ID" value="PNG25170.1"/>
    <property type="molecule type" value="Genomic_DNA"/>
</dbReference>
<dbReference type="Proteomes" id="UP000236286">
    <property type="component" value="Unassembled WGS sequence"/>
</dbReference>
<dbReference type="GO" id="GO:0016788">
    <property type="term" value="F:hydrolase activity, acting on ester bonds"/>
    <property type="evidence" value="ECO:0007669"/>
    <property type="project" value="UniProtKB-ARBA"/>
</dbReference>
<gene>
    <name evidence="2" type="ORF">CR492_14885</name>
</gene>
<keyword evidence="1" id="KW-1133">Transmembrane helix</keyword>
<proteinExistence type="predicted"/>
<keyword evidence="1" id="KW-0812">Transmembrane</keyword>
<dbReference type="OrthoDB" id="7374791at2"/>
<name>A0A2J7TEI4_METSI</name>
<dbReference type="SUPFAM" id="SSF52266">
    <property type="entry name" value="SGNH hydrolase"/>
    <property type="match status" value="1"/>
</dbReference>
<evidence type="ECO:0008006" key="4">
    <source>
        <dbReference type="Google" id="ProtNLM"/>
    </source>
</evidence>
<feature type="transmembrane region" description="Helical" evidence="1">
    <location>
        <begin position="38"/>
        <end position="59"/>
    </location>
</feature>
<reference evidence="2 3" key="1">
    <citation type="submission" date="2017-10" db="EMBL/GenBank/DDBJ databases">
        <title>Genome announcement of Methylocella silvestris TVC from permafrost.</title>
        <authorList>
            <person name="Wang J."/>
            <person name="Geng K."/>
            <person name="Ul-Haque F."/>
            <person name="Crombie A.T."/>
            <person name="Street L.E."/>
            <person name="Wookey P.A."/>
            <person name="Murrell J.C."/>
            <person name="Pratscher J."/>
        </authorList>
    </citation>
    <scope>NUCLEOTIDE SEQUENCE [LARGE SCALE GENOMIC DNA]</scope>
    <source>
        <strain evidence="2 3">TVC</strain>
    </source>
</reference>
<evidence type="ECO:0000256" key="1">
    <source>
        <dbReference type="SAM" id="Phobius"/>
    </source>
</evidence>
<dbReference type="InterPro" id="IPR036514">
    <property type="entry name" value="SGNH_hydro_sf"/>
</dbReference>
<comment type="caution">
    <text evidence="2">The sequence shown here is derived from an EMBL/GenBank/DDBJ whole genome shotgun (WGS) entry which is preliminary data.</text>
</comment>
<evidence type="ECO:0000313" key="3">
    <source>
        <dbReference type="Proteomes" id="UP000236286"/>
    </source>
</evidence>
<protein>
    <recommendedName>
        <fullName evidence="4">SGNH hydrolase-type esterase domain-containing protein</fullName>
    </recommendedName>
</protein>
<evidence type="ECO:0000313" key="2">
    <source>
        <dbReference type="EMBL" id="PNG25170.1"/>
    </source>
</evidence>
<sequence length="369" mass="40469">MHVEASHSPALFRLVSYSLLFPLFAIVASLLRGFARNCAIVLASVALGLSVMEAAATFLEPKQIVITTDGWNGRRPILGWAPQRLGVYHSERIDPKTGAVIYSADYTIDANLLRKTQSGDANPTIVFVGDSFTFGLGVNDADTMPQQFADLIQRKQRVLNLGFTGYGPQHFLREMQAGLFDQVIGPDPGVFVFLTSPWHAERTSCKASWVIDGPRYEIESGKLVDKGQCYEGDALKLRQFMESSALYRFALQPYRSTITAKDVEGYIAIILAAVDLAKTKYHAPTIVPYLNGHGYLAQTGFTDATIIERLKQGGAMVIDASLEKELAEGQPLIIKGDGHPTALAHRLRMEALKAYIEQNLPGVLVPKAN</sequence>
<accession>A0A2J7TEI4</accession>
<dbReference type="Gene3D" id="3.40.50.1110">
    <property type="entry name" value="SGNH hydrolase"/>
    <property type="match status" value="1"/>
</dbReference>
<keyword evidence="1" id="KW-0472">Membrane</keyword>
<feature type="transmembrane region" description="Helical" evidence="1">
    <location>
        <begin position="12"/>
        <end position="31"/>
    </location>
</feature>
<dbReference type="AlphaFoldDB" id="A0A2J7TEI4"/>
<organism evidence="2 3">
    <name type="scientific">Methylocella silvestris</name>
    <dbReference type="NCBI Taxonomy" id="199596"/>
    <lineage>
        <taxon>Bacteria</taxon>
        <taxon>Pseudomonadati</taxon>
        <taxon>Pseudomonadota</taxon>
        <taxon>Alphaproteobacteria</taxon>
        <taxon>Hyphomicrobiales</taxon>
        <taxon>Beijerinckiaceae</taxon>
        <taxon>Methylocella</taxon>
    </lineage>
</organism>